<dbReference type="InterPro" id="IPR050741">
    <property type="entry name" value="Acyl-CoA_dehydrogenase"/>
</dbReference>
<dbReference type="Gene3D" id="2.40.110.10">
    <property type="entry name" value="Butyryl-CoA Dehydrogenase, subunit A, domain 2"/>
    <property type="match status" value="1"/>
</dbReference>
<comment type="caution">
    <text evidence="9">The sequence shown here is derived from an EMBL/GenBank/DDBJ whole genome shotgun (WGS) entry which is preliminary data.</text>
</comment>
<evidence type="ECO:0000259" key="7">
    <source>
        <dbReference type="Pfam" id="PF00441"/>
    </source>
</evidence>
<dbReference type="SUPFAM" id="SSF47203">
    <property type="entry name" value="Acyl-CoA dehydrogenase C-terminal domain-like"/>
    <property type="match status" value="1"/>
</dbReference>
<comment type="cofactor">
    <cofactor evidence="1 6">
        <name>FAD</name>
        <dbReference type="ChEBI" id="CHEBI:57692"/>
    </cofactor>
</comment>
<dbReference type="InterPro" id="IPR009075">
    <property type="entry name" value="AcylCo_DH/oxidase_C"/>
</dbReference>
<dbReference type="Pfam" id="PF02770">
    <property type="entry name" value="Acyl-CoA_dh_M"/>
    <property type="match status" value="1"/>
</dbReference>
<keyword evidence="5 6" id="KW-0560">Oxidoreductase</keyword>
<dbReference type="Pfam" id="PF00441">
    <property type="entry name" value="Acyl-CoA_dh_1"/>
    <property type="match status" value="1"/>
</dbReference>
<dbReference type="Gene3D" id="1.20.140.10">
    <property type="entry name" value="Butyryl-CoA Dehydrogenase, subunit A, domain 3"/>
    <property type="match status" value="1"/>
</dbReference>
<dbReference type="EMBL" id="BAAAPZ010000004">
    <property type="protein sequence ID" value="GAA2093246.1"/>
    <property type="molecule type" value="Genomic_DNA"/>
</dbReference>
<dbReference type="RefSeq" id="WP_291791602.1">
    <property type="nucleotide sequence ID" value="NZ_BAAAPZ010000004.1"/>
</dbReference>
<feature type="domain" description="Acyl-CoA oxidase/dehydrogenase middle" evidence="8">
    <location>
        <begin position="148"/>
        <end position="246"/>
    </location>
</feature>
<evidence type="ECO:0000256" key="1">
    <source>
        <dbReference type="ARBA" id="ARBA00001974"/>
    </source>
</evidence>
<sequence>MADRTVTEAQEHREIIEALFGFVDKAVAPIEEEHAELLADETRVFDERGLMSPEYQDISRQVRELSAEAGFYSLYGAEELGGGNLSAAGIVAIQEAMHHRYGPNRSVVHESVIPSPFTNGLSPLLLELDEGLREEKLEAIAAGTATLCFALSEPDAGSDVFNLKTRASAVDGGWVLNGQKQWISNAAHASHAFVFAVTDPEAFKARTGGITCFFVDTDAEGFSVDTGIPMMGNRGSNATIISLTDVHVTPRQIVGEEGKALKLALGGISRGRLTMSATCVGLARWALDMSLEYANTRRTFGRTIGEHQMVQAKLAEMAMEIYLCKSAVLRTAEMVDAGEASVKETSIIKARCTEMVGRVLDEAIQIHGGLGLTNELGLEAGYRFARMLRIPDGTSEIQRRTIARRMLAGDSTL</sequence>
<dbReference type="CDD" id="cd00567">
    <property type="entry name" value="ACAD"/>
    <property type="match status" value="1"/>
</dbReference>
<organism evidence="9 10">
    <name type="scientific">Brevibacterium salitolerans</name>
    <dbReference type="NCBI Taxonomy" id="1403566"/>
    <lineage>
        <taxon>Bacteria</taxon>
        <taxon>Bacillati</taxon>
        <taxon>Actinomycetota</taxon>
        <taxon>Actinomycetes</taxon>
        <taxon>Micrococcales</taxon>
        <taxon>Brevibacteriaceae</taxon>
        <taxon>Brevibacterium</taxon>
    </lineage>
</organism>
<dbReference type="PANTHER" id="PTHR48083:SF2">
    <property type="entry name" value="MEDIUM-CHAIN SPECIFIC ACYL-COA DEHYDROGENASE, MITOCHONDRIAL"/>
    <property type="match status" value="1"/>
</dbReference>
<evidence type="ECO:0000256" key="4">
    <source>
        <dbReference type="ARBA" id="ARBA00022827"/>
    </source>
</evidence>
<keyword evidence="3 6" id="KW-0285">Flavoprotein</keyword>
<evidence type="ECO:0000256" key="3">
    <source>
        <dbReference type="ARBA" id="ARBA00022630"/>
    </source>
</evidence>
<dbReference type="InterPro" id="IPR037069">
    <property type="entry name" value="AcylCoA_DH/ox_N_sf"/>
</dbReference>
<evidence type="ECO:0000256" key="2">
    <source>
        <dbReference type="ARBA" id="ARBA00009347"/>
    </source>
</evidence>
<evidence type="ECO:0000256" key="5">
    <source>
        <dbReference type="ARBA" id="ARBA00023002"/>
    </source>
</evidence>
<dbReference type="Gene3D" id="1.10.540.10">
    <property type="entry name" value="Acyl-CoA dehydrogenase/oxidase, N-terminal domain"/>
    <property type="match status" value="1"/>
</dbReference>
<feature type="domain" description="Acyl-CoA dehydrogenase/oxidase C-terminal" evidence="7">
    <location>
        <begin position="262"/>
        <end position="407"/>
    </location>
</feature>
<dbReference type="InterPro" id="IPR046373">
    <property type="entry name" value="Acyl-CoA_Oxase/DH_mid-dom_sf"/>
</dbReference>
<evidence type="ECO:0000313" key="9">
    <source>
        <dbReference type="EMBL" id="GAA2093246.1"/>
    </source>
</evidence>
<comment type="similarity">
    <text evidence="2 6">Belongs to the acyl-CoA dehydrogenase family.</text>
</comment>
<dbReference type="InterPro" id="IPR036250">
    <property type="entry name" value="AcylCo_DH-like_C"/>
</dbReference>
<proteinExistence type="inferred from homology"/>
<accession>A0ABN2WID7</accession>
<dbReference type="InterPro" id="IPR006091">
    <property type="entry name" value="Acyl-CoA_Oxase/DH_mid-dom"/>
</dbReference>
<dbReference type="SUPFAM" id="SSF56645">
    <property type="entry name" value="Acyl-CoA dehydrogenase NM domain-like"/>
    <property type="match status" value="1"/>
</dbReference>
<evidence type="ECO:0000259" key="8">
    <source>
        <dbReference type="Pfam" id="PF02770"/>
    </source>
</evidence>
<gene>
    <name evidence="9" type="ORF">GCM10009823_11430</name>
</gene>
<evidence type="ECO:0000313" key="10">
    <source>
        <dbReference type="Proteomes" id="UP001500984"/>
    </source>
</evidence>
<dbReference type="InterPro" id="IPR009100">
    <property type="entry name" value="AcylCoA_DH/oxidase_NM_dom_sf"/>
</dbReference>
<dbReference type="Proteomes" id="UP001500984">
    <property type="component" value="Unassembled WGS sequence"/>
</dbReference>
<protein>
    <submittedName>
        <fullName evidence="9">Acyl-CoA dehydrogenase family protein</fullName>
    </submittedName>
</protein>
<reference evidence="9 10" key="1">
    <citation type="journal article" date="2019" name="Int. J. Syst. Evol. Microbiol.">
        <title>The Global Catalogue of Microorganisms (GCM) 10K type strain sequencing project: providing services to taxonomists for standard genome sequencing and annotation.</title>
        <authorList>
            <consortium name="The Broad Institute Genomics Platform"/>
            <consortium name="The Broad Institute Genome Sequencing Center for Infectious Disease"/>
            <person name="Wu L."/>
            <person name="Ma J."/>
        </authorList>
    </citation>
    <scope>NUCLEOTIDE SEQUENCE [LARGE SCALE GENOMIC DNA]</scope>
    <source>
        <strain evidence="9 10">JCM 15900</strain>
    </source>
</reference>
<evidence type="ECO:0000256" key="6">
    <source>
        <dbReference type="RuleBase" id="RU362125"/>
    </source>
</evidence>
<keyword evidence="4 6" id="KW-0274">FAD</keyword>
<dbReference type="PANTHER" id="PTHR48083">
    <property type="entry name" value="MEDIUM-CHAIN SPECIFIC ACYL-COA DEHYDROGENASE, MITOCHONDRIAL-RELATED"/>
    <property type="match status" value="1"/>
</dbReference>
<name>A0ABN2WID7_9MICO</name>
<keyword evidence="10" id="KW-1185">Reference proteome</keyword>